<dbReference type="Proteomes" id="UP000587527">
    <property type="component" value="Unassembled WGS sequence"/>
</dbReference>
<accession>A0A841C442</accession>
<dbReference type="AlphaFoldDB" id="A0A841C442"/>
<evidence type="ECO:0000313" key="2">
    <source>
        <dbReference type="Proteomes" id="UP000587527"/>
    </source>
</evidence>
<reference evidence="1 2" key="1">
    <citation type="submission" date="2020-08" db="EMBL/GenBank/DDBJ databases">
        <title>Sequencing the genomes of 1000 actinobacteria strains.</title>
        <authorList>
            <person name="Klenk H.-P."/>
        </authorList>
    </citation>
    <scope>NUCLEOTIDE SEQUENCE [LARGE SCALE GENOMIC DNA]</scope>
    <source>
        <strain evidence="1 2">DSM 45362</strain>
    </source>
</reference>
<sequence>MTDPEAVPELIRVRTAVTSFRDAKSELLTSLRVAKLAGVSANQLARECDGVMSRPTVLDVLKSEDGEAAGDE</sequence>
<keyword evidence="2" id="KW-1185">Reference proteome</keyword>
<organism evidence="1 2">
    <name type="scientific">Allocatelliglobosispora scoriae</name>
    <dbReference type="NCBI Taxonomy" id="643052"/>
    <lineage>
        <taxon>Bacteria</taxon>
        <taxon>Bacillati</taxon>
        <taxon>Actinomycetota</taxon>
        <taxon>Actinomycetes</taxon>
        <taxon>Micromonosporales</taxon>
        <taxon>Micromonosporaceae</taxon>
        <taxon>Allocatelliglobosispora</taxon>
    </lineage>
</organism>
<evidence type="ECO:0000313" key="1">
    <source>
        <dbReference type="EMBL" id="MBB5874655.1"/>
    </source>
</evidence>
<proteinExistence type="predicted"/>
<name>A0A841C442_9ACTN</name>
<gene>
    <name evidence="1" type="ORF">F4553_008089</name>
</gene>
<protein>
    <submittedName>
        <fullName evidence="1">Uncharacterized protein</fullName>
    </submittedName>
</protein>
<dbReference type="RefSeq" id="WP_184846940.1">
    <property type="nucleotide sequence ID" value="NZ_JACHMN010000003.1"/>
</dbReference>
<comment type="caution">
    <text evidence="1">The sequence shown here is derived from an EMBL/GenBank/DDBJ whole genome shotgun (WGS) entry which is preliminary data.</text>
</comment>
<dbReference type="EMBL" id="JACHMN010000003">
    <property type="protein sequence ID" value="MBB5874655.1"/>
    <property type="molecule type" value="Genomic_DNA"/>
</dbReference>